<dbReference type="PROSITE" id="PS50240">
    <property type="entry name" value="TRYPSIN_DOM"/>
    <property type="match status" value="1"/>
</dbReference>
<evidence type="ECO:0000313" key="4">
    <source>
        <dbReference type="Ensembl" id="ENSSMRP00000026571.1"/>
    </source>
</evidence>
<dbReference type="PROSITE" id="PS00134">
    <property type="entry name" value="TRYPSIN_HIS"/>
    <property type="match status" value="1"/>
</dbReference>
<dbReference type="GO" id="GO:0004252">
    <property type="term" value="F:serine-type endopeptidase activity"/>
    <property type="evidence" value="ECO:0007669"/>
    <property type="project" value="InterPro"/>
</dbReference>
<dbReference type="GeneTree" id="ENSGT00960000189403"/>
<organism evidence="4 5">
    <name type="scientific">Salvator merianae</name>
    <name type="common">Argentine black and white tegu</name>
    <name type="synonym">Tupinambis merianae</name>
    <dbReference type="NCBI Taxonomy" id="96440"/>
    <lineage>
        <taxon>Eukaryota</taxon>
        <taxon>Metazoa</taxon>
        <taxon>Chordata</taxon>
        <taxon>Craniata</taxon>
        <taxon>Vertebrata</taxon>
        <taxon>Euteleostomi</taxon>
        <taxon>Lepidosauria</taxon>
        <taxon>Squamata</taxon>
        <taxon>Bifurcata</taxon>
        <taxon>Unidentata</taxon>
        <taxon>Episquamata</taxon>
        <taxon>Laterata</taxon>
        <taxon>Teiioidea</taxon>
        <taxon>Teiidae</taxon>
        <taxon>Salvator</taxon>
    </lineage>
</organism>
<dbReference type="GO" id="GO:0007340">
    <property type="term" value="P:acrosome reaction"/>
    <property type="evidence" value="ECO:0007669"/>
    <property type="project" value="TreeGrafter"/>
</dbReference>
<accession>A0A8D0E5L2</accession>
<dbReference type="InterPro" id="IPR009003">
    <property type="entry name" value="Peptidase_S1_PA"/>
</dbReference>
<reference evidence="4" key="1">
    <citation type="submission" date="2025-08" db="UniProtKB">
        <authorList>
            <consortium name="Ensembl"/>
        </authorList>
    </citation>
    <scope>IDENTIFICATION</scope>
</reference>
<evidence type="ECO:0000256" key="1">
    <source>
        <dbReference type="ARBA" id="ARBA00009228"/>
    </source>
</evidence>
<dbReference type="Gene3D" id="2.40.10.10">
    <property type="entry name" value="Trypsin-like serine proteases"/>
    <property type="match status" value="2"/>
</dbReference>
<keyword evidence="2" id="KW-1015">Disulfide bond</keyword>
<feature type="domain" description="Peptidase S1" evidence="3">
    <location>
        <begin position="71"/>
        <end position="122"/>
    </location>
</feature>
<dbReference type="Ensembl" id="ENSSMRT00000031055.1">
    <property type="protein sequence ID" value="ENSSMRP00000026571.1"/>
    <property type="gene ID" value="ENSSMRG00000020535.1"/>
</dbReference>
<dbReference type="Proteomes" id="UP000694421">
    <property type="component" value="Unplaced"/>
</dbReference>
<evidence type="ECO:0000259" key="3">
    <source>
        <dbReference type="PROSITE" id="PS50240"/>
    </source>
</evidence>
<dbReference type="InterPro" id="IPR001254">
    <property type="entry name" value="Trypsin_dom"/>
</dbReference>
<dbReference type="GO" id="GO:0006508">
    <property type="term" value="P:proteolysis"/>
    <property type="evidence" value="ECO:0007669"/>
    <property type="project" value="InterPro"/>
</dbReference>
<proteinExistence type="inferred from homology"/>
<comment type="similarity">
    <text evidence="1">Belongs to the peptidase S1 family. Snake venom subfamily.</text>
</comment>
<evidence type="ECO:0000256" key="2">
    <source>
        <dbReference type="ARBA" id="ARBA00023157"/>
    </source>
</evidence>
<dbReference type="PANTHER" id="PTHR24252:SF8">
    <property type="entry name" value="ACROSIN"/>
    <property type="match status" value="1"/>
</dbReference>
<keyword evidence="5" id="KW-1185">Reference proteome</keyword>
<reference evidence="4" key="2">
    <citation type="submission" date="2025-09" db="UniProtKB">
        <authorList>
            <consortium name="Ensembl"/>
        </authorList>
    </citation>
    <scope>IDENTIFICATION</scope>
</reference>
<dbReference type="PANTHER" id="PTHR24252">
    <property type="entry name" value="ACROSIN-RELATED"/>
    <property type="match status" value="1"/>
</dbReference>
<protein>
    <recommendedName>
        <fullName evidence="3">Peptidase S1 domain-containing protein</fullName>
    </recommendedName>
</protein>
<sequence length="122" mass="13587">MEESCHDLPVLPPSTLWILFFLGCIQAGLKPCHYVRIIRDLPHAIRVPMILFLTRISRRPLAPIHGGGVRIVGGTDAYPGAWPWLVSIQIPSSSGPRHSCGGFLLTTHWVLTAAHCFKTKRR</sequence>
<dbReference type="Pfam" id="PF00089">
    <property type="entry name" value="Trypsin"/>
    <property type="match status" value="1"/>
</dbReference>
<evidence type="ECO:0000313" key="5">
    <source>
        <dbReference type="Proteomes" id="UP000694421"/>
    </source>
</evidence>
<dbReference type="InterPro" id="IPR018114">
    <property type="entry name" value="TRYPSIN_HIS"/>
</dbReference>
<dbReference type="AlphaFoldDB" id="A0A8D0E5L2"/>
<dbReference type="InterPro" id="IPR043504">
    <property type="entry name" value="Peptidase_S1_PA_chymotrypsin"/>
</dbReference>
<name>A0A8D0E5L2_SALMN</name>
<dbReference type="SUPFAM" id="SSF50494">
    <property type="entry name" value="Trypsin-like serine proteases"/>
    <property type="match status" value="1"/>
</dbReference>